<evidence type="ECO:0000259" key="2">
    <source>
        <dbReference type="Pfam" id="PF16356"/>
    </source>
</evidence>
<name>A0A363NQ06_9SPHI</name>
<dbReference type="PROSITE" id="PS51257">
    <property type="entry name" value="PROKAR_LIPOPROTEIN"/>
    <property type="match status" value="1"/>
</dbReference>
<reference evidence="3 4" key="1">
    <citation type="submission" date="2018-04" db="EMBL/GenBank/DDBJ databases">
        <title>Sphingobacterium sp. M46 Genome.</title>
        <authorList>
            <person name="Cheng J."/>
            <person name="Li Y."/>
        </authorList>
    </citation>
    <scope>NUCLEOTIDE SEQUENCE [LARGE SCALE GENOMIC DNA]</scope>
    <source>
        <strain evidence="3 4">M46</strain>
    </source>
</reference>
<feature type="signal peptide" evidence="1">
    <location>
        <begin position="1"/>
        <end position="29"/>
    </location>
</feature>
<evidence type="ECO:0000313" key="3">
    <source>
        <dbReference type="EMBL" id="PUV22817.1"/>
    </source>
</evidence>
<dbReference type="EMBL" id="QCXX01000005">
    <property type="protein sequence ID" value="PUV22817.1"/>
    <property type="molecule type" value="Genomic_DNA"/>
</dbReference>
<evidence type="ECO:0000256" key="1">
    <source>
        <dbReference type="SAM" id="SignalP"/>
    </source>
</evidence>
<proteinExistence type="predicted"/>
<feature type="chain" id="PRO_5016834743" description="DUF4983 domain-containing protein" evidence="1">
    <location>
        <begin position="30"/>
        <end position="580"/>
    </location>
</feature>
<sequence>MKLVMIKYLKTLKHTSLALATLMVLVACNKDFPNLLQNFNEAKDSPESRDKVLLVVVDGLSGPAMQDIAPTNIDLMARNGLVTYGSLADPTMDFEVTNQSVTAALLTGVNSAKNKVVGTDLSPIDLNKYPTIFTKLKQNAVSRKSSLFTSDTKYGAALGKDAEVKVESNDAAVVTAANTSLSTTESDLNVIHLTEVDKAGKSSAYTAEDTKYVAAVNVLDKQVKSLWETIKKRASFNTENWIVIITSAQGGVSTDPVTDFTPYGDSKRDTYTLFYSPKFARKIVPRPNSKDIPFVANATRFTYSGNGKVTGSVADATLFNITPGTDWTITFFAKHNEPNTNYNYATFLAKRLKGFQDAGWNIFSENGGWGFNSQSNDQTFGNYINDGEWHALTVVIHGSGAQDSIFAYTDGTKNAISGKVSRNRLANANLSNNVPLTYGYTERDGNSLNLSMCNLQVYNRAFSYEEVVKYGGVTHIDESFPFWNNLQAYWPGYDDVNTSILTEKTGKGAGNIKLTGPVSWTSFNELVPFFQPPIEKSFYRLVPNAVDIPFMIYQWLGVSVESSWNLDGKSWTPNYTQIRK</sequence>
<gene>
    <name evidence="3" type="ORF">DCO56_17995</name>
</gene>
<dbReference type="GO" id="GO:0005975">
    <property type="term" value="P:carbohydrate metabolic process"/>
    <property type="evidence" value="ECO:0007669"/>
    <property type="project" value="UniProtKB-ARBA"/>
</dbReference>
<dbReference type="Gene3D" id="2.60.120.200">
    <property type="match status" value="1"/>
</dbReference>
<dbReference type="Gene3D" id="3.40.720.10">
    <property type="entry name" value="Alkaline Phosphatase, subunit A"/>
    <property type="match status" value="1"/>
</dbReference>
<dbReference type="AlphaFoldDB" id="A0A363NQ06"/>
<comment type="caution">
    <text evidence="3">The sequence shown here is derived from an EMBL/GenBank/DDBJ whole genome shotgun (WGS) entry which is preliminary data.</text>
</comment>
<dbReference type="Pfam" id="PF13385">
    <property type="entry name" value="Laminin_G_3"/>
    <property type="match status" value="1"/>
</dbReference>
<dbReference type="GO" id="GO:0004553">
    <property type="term" value="F:hydrolase activity, hydrolyzing O-glycosyl compounds"/>
    <property type="evidence" value="ECO:0007669"/>
    <property type="project" value="UniProtKB-ARBA"/>
</dbReference>
<organism evidence="3 4">
    <name type="scientific">Sphingobacterium athyrii</name>
    <dbReference type="NCBI Taxonomy" id="2152717"/>
    <lineage>
        <taxon>Bacteria</taxon>
        <taxon>Pseudomonadati</taxon>
        <taxon>Bacteroidota</taxon>
        <taxon>Sphingobacteriia</taxon>
        <taxon>Sphingobacteriales</taxon>
        <taxon>Sphingobacteriaceae</taxon>
        <taxon>Sphingobacterium</taxon>
    </lineage>
</organism>
<dbReference type="SUPFAM" id="SSF49899">
    <property type="entry name" value="Concanavalin A-like lectins/glucanases"/>
    <property type="match status" value="1"/>
</dbReference>
<dbReference type="InterPro" id="IPR013320">
    <property type="entry name" value="ConA-like_dom_sf"/>
</dbReference>
<dbReference type="InterPro" id="IPR032309">
    <property type="entry name" value="DUF4983"/>
</dbReference>
<keyword evidence="4" id="KW-1185">Reference proteome</keyword>
<accession>A0A363NQ06</accession>
<dbReference type="SUPFAM" id="SSF53649">
    <property type="entry name" value="Alkaline phosphatase-like"/>
    <property type="match status" value="1"/>
</dbReference>
<keyword evidence="1" id="KW-0732">Signal</keyword>
<dbReference type="InterPro" id="IPR017850">
    <property type="entry name" value="Alkaline_phosphatase_core_sf"/>
</dbReference>
<feature type="domain" description="DUF4983" evidence="2">
    <location>
        <begin position="479"/>
        <end position="571"/>
    </location>
</feature>
<dbReference type="Proteomes" id="UP000250831">
    <property type="component" value="Unassembled WGS sequence"/>
</dbReference>
<evidence type="ECO:0000313" key="4">
    <source>
        <dbReference type="Proteomes" id="UP000250831"/>
    </source>
</evidence>
<protein>
    <recommendedName>
        <fullName evidence="2">DUF4983 domain-containing protein</fullName>
    </recommendedName>
</protein>
<dbReference type="Pfam" id="PF16356">
    <property type="entry name" value="DUF4983"/>
    <property type="match status" value="1"/>
</dbReference>
<dbReference type="OrthoDB" id="279982at2"/>